<dbReference type="HOGENOM" id="CLU_029375_2_1_4"/>
<reference evidence="3" key="2">
    <citation type="submission" date="2009-09" db="EMBL/GenBank/DDBJ databases">
        <title>Complete sequence of chromosome of Candidatus Accumulibacter phosphatis clade IIA str. UW-1.</title>
        <authorList>
            <consortium name="US DOE Joint Genome Institute"/>
            <person name="Martin H.G."/>
            <person name="Ivanova N."/>
            <person name="Kunin V."/>
            <person name="Warnecke F."/>
            <person name="Barry K."/>
            <person name="He S."/>
            <person name="Salamov A."/>
            <person name="Szeto E."/>
            <person name="Dalin E."/>
            <person name="Pangilinan J.L."/>
            <person name="Lapidus A."/>
            <person name="Lowry S."/>
            <person name="Kyrpides N.C."/>
            <person name="McMahon K.D."/>
            <person name="Hugenholtz P."/>
        </authorList>
    </citation>
    <scope>NUCLEOTIDE SEQUENCE [LARGE SCALE GENOMIC DNA]</scope>
    <source>
        <strain evidence="3">UW-1</strain>
    </source>
</reference>
<feature type="transmembrane region" description="Helical" evidence="1">
    <location>
        <begin position="26"/>
        <end position="46"/>
    </location>
</feature>
<dbReference type="GO" id="GO:0016787">
    <property type="term" value="F:hydrolase activity"/>
    <property type="evidence" value="ECO:0007669"/>
    <property type="project" value="UniProtKB-KW"/>
</dbReference>
<keyword evidence="3" id="KW-0378">Hydrolase</keyword>
<dbReference type="OrthoDB" id="4269629at2"/>
<proteinExistence type="predicted"/>
<organism evidence="3">
    <name type="scientific">Accumulibacter regalis</name>
    <dbReference type="NCBI Taxonomy" id="522306"/>
    <lineage>
        <taxon>Bacteria</taxon>
        <taxon>Pseudomonadati</taxon>
        <taxon>Pseudomonadota</taxon>
        <taxon>Betaproteobacteria</taxon>
        <taxon>Candidatus Accumulibacter</taxon>
    </lineage>
</organism>
<feature type="domain" description="Serine aminopeptidase S33" evidence="2">
    <location>
        <begin position="91"/>
        <end position="205"/>
    </location>
</feature>
<dbReference type="InterPro" id="IPR029058">
    <property type="entry name" value="AB_hydrolase_fold"/>
</dbReference>
<dbReference type="EMBL" id="CP001715">
    <property type="protein sequence ID" value="ACV36446.1"/>
    <property type="molecule type" value="Genomic_DNA"/>
</dbReference>
<reference evidence="3" key="1">
    <citation type="submission" date="2009-08" db="EMBL/GenBank/DDBJ databases">
        <authorList>
            <consortium name="US DOE Joint Genome Institute"/>
            <person name="Lucas S."/>
            <person name="Copeland A."/>
            <person name="Lapidus A."/>
            <person name="Glavina del Rio T."/>
            <person name="Dalin E."/>
            <person name="Tice H."/>
            <person name="Bruce D."/>
            <person name="Barry K."/>
            <person name="Pitluck S."/>
            <person name="Lowry S."/>
            <person name="Larimer F."/>
            <person name="Land M."/>
            <person name="Hauser L."/>
            <person name="Kyrpides N."/>
            <person name="Ivanova N."/>
            <person name="McMahon K.D."/>
            <person name="Hugenholtz P."/>
        </authorList>
    </citation>
    <scope>NUCLEOTIDE SEQUENCE</scope>
    <source>
        <strain evidence="3">UW-1</strain>
    </source>
</reference>
<accession>C7RVH3</accession>
<evidence type="ECO:0000256" key="1">
    <source>
        <dbReference type="SAM" id="Phobius"/>
    </source>
</evidence>
<evidence type="ECO:0000313" key="3">
    <source>
        <dbReference type="EMBL" id="ACV36446.1"/>
    </source>
</evidence>
<name>C7RVH3_ACCRE</name>
<protein>
    <submittedName>
        <fullName evidence="3">Hydrolase with alpha/beta fold</fullName>
    </submittedName>
</protein>
<dbReference type="eggNOG" id="COG1073">
    <property type="taxonomic scope" value="Bacteria"/>
</dbReference>
<dbReference type="Gene3D" id="3.40.50.1820">
    <property type="entry name" value="alpha/beta hydrolase"/>
    <property type="match status" value="1"/>
</dbReference>
<keyword evidence="1" id="KW-0812">Transmembrane</keyword>
<dbReference type="PANTHER" id="PTHR12277:SF81">
    <property type="entry name" value="PROTEIN ABHD13"/>
    <property type="match status" value="1"/>
</dbReference>
<keyword evidence="1" id="KW-1133">Transmembrane helix</keyword>
<dbReference type="InterPro" id="IPR022742">
    <property type="entry name" value="Hydrolase_4"/>
</dbReference>
<dbReference type="PANTHER" id="PTHR12277">
    <property type="entry name" value="ALPHA/BETA HYDROLASE DOMAIN-CONTAINING PROTEIN"/>
    <property type="match status" value="1"/>
</dbReference>
<dbReference type="Pfam" id="PF12146">
    <property type="entry name" value="Hydrolase_4"/>
    <property type="match status" value="1"/>
</dbReference>
<gene>
    <name evidence="3" type="ordered locus">CAP2UW1_3175</name>
</gene>
<dbReference type="SUPFAM" id="SSF53474">
    <property type="entry name" value="alpha/beta-Hydrolases"/>
    <property type="match status" value="1"/>
</dbReference>
<dbReference type="STRING" id="522306.CAP2UW1_3175"/>
<dbReference type="AlphaFoldDB" id="C7RVH3"/>
<sequence length="286" mass="31451">MAGEERLDTAVAVAWRANRRGGRPGAVIVVIALAVGIGVAVLAWIYTFQESLIFHPERLPAEHRFAFSDVSEVSIDVGGETLSALHLKLPAPRGVVFFLHGNNGNLATWFTNSDFYRAANYDLFMLDYRGYGKSSGRIDSEVQLRADVLAAWQVVERQYVGKRRVIYGRSLGTALAAGLAAQVQPDLTILVSPYCSLAQVMQAHYPLLPTVLLRYRLETCADAAHLRSPLLLVHGEDDTVIPVWHSEQLLAVAPQARLLRLPGAAHADVHRFSAYTSELLRTLDAL</sequence>
<keyword evidence="1" id="KW-0472">Membrane</keyword>
<dbReference type="KEGG" id="app:CAP2UW1_3175"/>
<evidence type="ECO:0000259" key="2">
    <source>
        <dbReference type="Pfam" id="PF12146"/>
    </source>
</evidence>